<dbReference type="EMBL" id="CP017903">
    <property type="protein sequence ID" value="ARP20691.1"/>
    <property type="molecule type" value="Genomic_DNA"/>
</dbReference>
<reference evidence="1" key="1">
    <citation type="submission" date="2016-10" db="EMBL/GenBank/DDBJ databases">
        <title>The High Quality Genome of Vibrio alginolyticus K01M1.</title>
        <authorList>
            <person name="Wendling C."/>
            <person name="Chibani C.M."/>
            <person name="Hertel R."/>
            <person name="Sproer C."/>
            <person name="Bunk B."/>
            <person name="Overmann J."/>
            <person name="Roth O."/>
            <person name="Liesegang H."/>
        </authorList>
    </citation>
    <scope>NUCLEOTIDE SEQUENCE</scope>
    <source>
        <strain evidence="1">K05K4</strain>
    </source>
</reference>
<organism evidence="1">
    <name type="scientific">Vibrio alginolyticus</name>
    <dbReference type="NCBI Taxonomy" id="663"/>
    <lineage>
        <taxon>Bacteria</taxon>
        <taxon>Pseudomonadati</taxon>
        <taxon>Pseudomonadota</taxon>
        <taxon>Gammaproteobacteria</taxon>
        <taxon>Vibrionales</taxon>
        <taxon>Vibrionaceae</taxon>
        <taxon>Vibrio</taxon>
    </lineage>
</organism>
<name>A0A1W6TYN3_VIBAL</name>
<dbReference type="AlphaFoldDB" id="A0A1W6TYN3"/>
<evidence type="ECO:0000313" key="1">
    <source>
        <dbReference type="EMBL" id="ARP20691.1"/>
    </source>
</evidence>
<dbReference type="RefSeq" id="WP_062866725.1">
    <property type="nucleotide sequence ID" value="NZ_CP017890.1"/>
</dbReference>
<gene>
    <name evidence="1" type="ORF">K05K4_39670</name>
</gene>
<sequence>MIKFITKLLNIAGFLAAREAATQLKKAQATEKKRDKVIDKLDKAIAKRTNKSVAASVILTKLNQLGD</sequence>
<proteinExistence type="predicted"/>
<accession>A0A1W6TYN3</accession>
<protein>
    <submittedName>
        <fullName evidence="1">Uncharacterized protein</fullName>
    </submittedName>
</protein>